<dbReference type="Proteomes" id="UP000218968">
    <property type="component" value="Chromosome"/>
</dbReference>
<keyword evidence="3" id="KW-0548">Nucleotidyltransferase</keyword>
<keyword evidence="1" id="KW-0460">Magnesium</keyword>
<accession>A0A290XCY8</accession>
<proteinExistence type="predicted"/>
<evidence type="ECO:0000259" key="2">
    <source>
        <dbReference type="Pfam" id="PF12804"/>
    </source>
</evidence>
<feature type="domain" description="MobA-like NTP transferase" evidence="2">
    <location>
        <begin position="20"/>
        <end position="182"/>
    </location>
</feature>
<reference evidence="4" key="1">
    <citation type="submission" date="2017-09" db="EMBL/GenBank/DDBJ databases">
        <title>Luteimonas liuhanmingii sp.nov., isolated from the intestinal contents of Tibetan Plateau Pika in Yushu, Qinghai Province, China.</title>
        <authorList>
            <person name="Gui Z."/>
        </authorList>
    </citation>
    <scope>NUCLEOTIDE SEQUENCE [LARGE SCALE GENOMIC DNA]</scope>
    <source>
        <strain evidence="4">100111</strain>
    </source>
</reference>
<dbReference type="AlphaFoldDB" id="A0A290XCY8"/>
<evidence type="ECO:0000313" key="3">
    <source>
        <dbReference type="EMBL" id="ATD66806.1"/>
    </source>
</evidence>
<evidence type="ECO:0000256" key="1">
    <source>
        <dbReference type="ARBA" id="ARBA00022842"/>
    </source>
</evidence>
<dbReference type="Gene3D" id="3.90.550.10">
    <property type="entry name" value="Spore Coat Polysaccharide Biosynthesis Protein SpsA, Chain A"/>
    <property type="match status" value="1"/>
</dbReference>
<dbReference type="PANTHER" id="PTHR43777:SF1">
    <property type="entry name" value="MOLYBDENUM COFACTOR CYTIDYLYLTRANSFERASE"/>
    <property type="match status" value="1"/>
</dbReference>
<name>A0A290XCY8_9GAMM</name>
<dbReference type="EMBL" id="CP023406">
    <property type="protein sequence ID" value="ATD66806.1"/>
    <property type="molecule type" value="Genomic_DNA"/>
</dbReference>
<dbReference type="SUPFAM" id="SSF53448">
    <property type="entry name" value="Nucleotide-diphospho-sugar transferases"/>
    <property type="match status" value="1"/>
</dbReference>
<dbReference type="InterPro" id="IPR025877">
    <property type="entry name" value="MobA-like_NTP_Trfase"/>
</dbReference>
<evidence type="ECO:0000313" key="4">
    <source>
        <dbReference type="Proteomes" id="UP000218968"/>
    </source>
</evidence>
<sequence>MRASFLPDPGVGPPSSSHAAIVLAAGGSARLGRPKQLLRQGGEPLVARVVRLAAETRPCRLLVMLGACHAAIAAELPPPLHARMELHVVDDWSAGLAASLMAAARALHAHRGPVLVTGVDQPALNALHLRALLDGARSARSGCAAVMHGERPGAPAVLSHALFAQVDALEGDRGFSALLAALPEDELFRLQAPSLALDIDTPDDLRRAMAEGLLDREA</sequence>
<keyword evidence="3" id="KW-0808">Transferase</keyword>
<gene>
    <name evidence="3" type="ORF">CNR27_04550</name>
</gene>
<dbReference type="PANTHER" id="PTHR43777">
    <property type="entry name" value="MOLYBDENUM COFACTOR CYTIDYLYLTRANSFERASE"/>
    <property type="match status" value="1"/>
</dbReference>
<organism evidence="3 4">
    <name type="scientific">Luteimonas chenhongjianii</name>
    <dbReference type="NCBI Taxonomy" id="2006110"/>
    <lineage>
        <taxon>Bacteria</taxon>
        <taxon>Pseudomonadati</taxon>
        <taxon>Pseudomonadota</taxon>
        <taxon>Gammaproteobacteria</taxon>
        <taxon>Lysobacterales</taxon>
        <taxon>Lysobacteraceae</taxon>
        <taxon>Luteimonas</taxon>
    </lineage>
</organism>
<dbReference type="GO" id="GO:0016779">
    <property type="term" value="F:nucleotidyltransferase activity"/>
    <property type="evidence" value="ECO:0007669"/>
    <property type="project" value="UniProtKB-KW"/>
</dbReference>
<keyword evidence="4" id="KW-1185">Reference proteome</keyword>
<protein>
    <submittedName>
        <fullName evidence="3">CTP--molybdopterin cytidylyltransferase</fullName>
    </submittedName>
</protein>
<dbReference type="InterPro" id="IPR029044">
    <property type="entry name" value="Nucleotide-diphossugar_trans"/>
</dbReference>
<dbReference type="KEGG" id="lum:CNR27_04550"/>
<dbReference type="Pfam" id="PF12804">
    <property type="entry name" value="NTP_transf_3"/>
    <property type="match status" value="1"/>
</dbReference>
<dbReference type="RefSeq" id="WP_096297132.1">
    <property type="nucleotide sequence ID" value="NZ_CP023406.1"/>
</dbReference>
<dbReference type="OrthoDB" id="285216at2"/>